<gene>
    <name evidence="2" type="ORF">BPA01_48300</name>
</gene>
<keyword evidence="3" id="KW-1185">Reference proteome</keyword>
<accession>A0A4Y3PL75</accession>
<organism evidence="2 3">
    <name type="scientific">Brevibacillus parabrevis</name>
    <dbReference type="NCBI Taxonomy" id="54914"/>
    <lineage>
        <taxon>Bacteria</taxon>
        <taxon>Bacillati</taxon>
        <taxon>Bacillota</taxon>
        <taxon>Bacilli</taxon>
        <taxon>Bacillales</taxon>
        <taxon>Paenibacillaceae</taxon>
        <taxon>Brevibacillus</taxon>
    </lineage>
</organism>
<comment type="caution">
    <text evidence="2">The sequence shown here is derived from an EMBL/GenBank/DDBJ whole genome shotgun (WGS) entry which is preliminary data.</text>
</comment>
<dbReference type="AlphaFoldDB" id="A0A4Y3PL75"/>
<dbReference type="EMBL" id="BJMH01000036">
    <property type="protein sequence ID" value="GEB35250.1"/>
    <property type="molecule type" value="Genomic_DNA"/>
</dbReference>
<reference evidence="2 3" key="1">
    <citation type="submission" date="2019-06" db="EMBL/GenBank/DDBJ databases">
        <title>Whole genome shotgun sequence of Brevibacillus parabrevis NBRC 12334.</title>
        <authorList>
            <person name="Hosoyama A."/>
            <person name="Uohara A."/>
            <person name="Ohji S."/>
            <person name="Ichikawa N."/>
        </authorList>
    </citation>
    <scope>NUCLEOTIDE SEQUENCE [LARGE SCALE GENOMIC DNA]</scope>
    <source>
        <strain evidence="2 3">NBRC 12334</strain>
    </source>
</reference>
<protein>
    <submittedName>
        <fullName evidence="2">Uncharacterized protein</fullName>
    </submittedName>
</protein>
<evidence type="ECO:0000256" key="1">
    <source>
        <dbReference type="SAM" id="Phobius"/>
    </source>
</evidence>
<evidence type="ECO:0000313" key="2">
    <source>
        <dbReference type="EMBL" id="GEB35250.1"/>
    </source>
</evidence>
<dbReference type="GeneID" id="87611749"/>
<evidence type="ECO:0000313" key="3">
    <source>
        <dbReference type="Proteomes" id="UP000316882"/>
    </source>
</evidence>
<keyword evidence="1" id="KW-0472">Membrane</keyword>
<dbReference type="Proteomes" id="UP000316882">
    <property type="component" value="Unassembled WGS sequence"/>
</dbReference>
<keyword evidence="1" id="KW-0812">Transmembrane</keyword>
<sequence length="69" mass="7645">MDKYLHDVNAFLAAIYELPDKLAGVLAVMQAPIRGLTNTLIVTNVLLGCLVVTSLANVYMLWRQAKKNK</sequence>
<name>A0A4Y3PL75_BREPA</name>
<proteinExistence type="predicted"/>
<dbReference type="RefSeq" id="WP_122964717.1">
    <property type="nucleotide sequence ID" value="NZ_BJMH01000036.1"/>
</dbReference>
<keyword evidence="1" id="KW-1133">Transmembrane helix</keyword>
<feature type="transmembrane region" description="Helical" evidence="1">
    <location>
        <begin position="41"/>
        <end position="62"/>
    </location>
</feature>